<organism evidence="2 3">
    <name type="scientific">Pseudomonas poae</name>
    <dbReference type="NCBI Taxonomy" id="200451"/>
    <lineage>
        <taxon>Bacteria</taxon>
        <taxon>Pseudomonadati</taxon>
        <taxon>Pseudomonadota</taxon>
        <taxon>Gammaproteobacteria</taxon>
        <taxon>Pseudomonadales</taxon>
        <taxon>Pseudomonadaceae</taxon>
        <taxon>Pseudomonas</taxon>
    </lineage>
</organism>
<dbReference type="EMBL" id="WJZX01000160">
    <property type="protein sequence ID" value="MCF5657934.1"/>
    <property type="molecule type" value="Genomic_DNA"/>
</dbReference>
<sequence length="87" mass="9830">MSEKDEISVSDQTAEVDQDEGIEYEKFERPLSAVDLTGRRKTTKFCVGRRSVADEVETSDLLHRKPEKIDVGSLAERRFSPISCPTI</sequence>
<evidence type="ECO:0000256" key="1">
    <source>
        <dbReference type="SAM" id="MobiDB-lite"/>
    </source>
</evidence>
<name>A0AAP2WLH6_9PSED</name>
<proteinExistence type="predicted"/>
<accession>A0AAP2WLH6</accession>
<comment type="caution">
    <text evidence="2">The sequence shown here is derived from an EMBL/GenBank/DDBJ whole genome shotgun (WGS) entry which is preliminary data.</text>
</comment>
<evidence type="ECO:0000313" key="2">
    <source>
        <dbReference type="EMBL" id="MCF5657934.1"/>
    </source>
</evidence>
<dbReference type="RefSeq" id="WP_236326760.1">
    <property type="nucleotide sequence ID" value="NZ_WJZX01000160.1"/>
</dbReference>
<reference evidence="2" key="1">
    <citation type="submission" date="2019-11" db="EMBL/GenBank/DDBJ databases">
        <title>Epiphytic Pseudomonas syringae from cherry orchards.</title>
        <authorList>
            <person name="Hulin M.T."/>
        </authorList>
    </citation>
    <scope>NUCLEOTIDE SEQUENCE</scope>
    <source>
        <strain evidence="2">PA-2-1F</strain>
    </source>
</reference>
<dbReference type="Proteomes" id="UP000814126">
    <property type="component" value="Unassembled WGS sequence"/>
</dbReference>
<dbReference type="AlphaFoldDB" id="A0AAP2WLH6"/>
<gene>
    <name evidence="2" type="ORF">GIV46_23270</name>
</gene>
<protein>
    <submittedName>
        <fullName evidence="2">Uncharacterized protein</fullName>
    </submittedName>
</protein>
<evidence type="ECO:0000313" key="3">
    <source>
        <dbReference type="Proteomes" id="UP000814126"/>
    </source>
</evidence>
<feature type="region of interest" description="Disordered" evidence="1">
    <location>
        <begin position="1"/>
        <end position="22"/>
    </location>
</feature>